<keyword evidence="2" id="KW-0732">Signal</keyword>
<proteinExistence type="predicted"/>
<feature type="compositionally biased region" description="Pro residues" evidence="1">
    <location>
        <begin position="26"/>
        <end position="45"/>
    </location>
</feature>
<feature type="region of interest" description="Disordered" evidence="1">
    <location>
        <begin position="21"/>
        <end position="46"/>
    </location>
</feature>
<evidence type="ECO:0000313" key="3">
    <source>
        <dbReference type="EMBL" id="MEW9305100.1"/>
    </source>
</evidence>
<feature type="signal peptide" evidence="2">
    <location>
        <begin position="1"/>
        <end position="21"/>
    </location>
</feature>
<comment type="caution">
    <text evidence="3">The sequence shown here is derived from an EMBL/GenBank/DDBJ whole genome shotgun (WGS) entry which is preliminary data.</text>
</comment>
<reference evidence="3 4" key="1">
    <citation type="submission" date="2024-07" db="EMBL/GenBank/DDBJ databases">
        <title>Description of Labrys sedimenti sp. nov., isolated from a diclofenac-degrading enrichment culture.</title>
        <authorList>
            <person name="Tancsics A."/>
            <person name="Csepanyi A."/>
        </authorList>
    </citation>
    <scope>NUCLEOTIDE SEQUENCE [LARGE SCALE GENOMIC DNA]</scope>
    <source>
        <strain evidence="3 4">LMG 23578</strain>
    </source>
</reference>
<sequence>MTRTLLLASVLMSLCLAPAAAQDASPSPPPPPALPPQPSSPPPAKALPSAAAFKLAESIVFFYVRKDPAAVPDMLAAMRNSQTIAGTGLSRATLAGFFSMLFLQNRARVGGWIGAGADYPADSKSVLIFALWQSGNADLIASLFHEEPGFLRDKPGNLYTLAPSRPVEMDLKWGAFFATGNPGFLATLVDALDPGRALTGSNELDKSIRINAAQGLAYNLRQHEVLERYLRRRAVEASGPYKQALDALLASRSQIFKPAPDRDGDFSGSIAMLKLPDKSGANGDVPEAAVLTGTMPQARRGDTIGVTVLFSGMALQEDLSANVSYDIKVTGPDGSVDPRSAQQDVTALKEKVGGRFNLVDSRSTLSVHFEPNDKPGPYRIDVLLKDNVGDRKVTLTRSIELIDK</sequence>
<organism evidence="3 4">
    <name type="scientific">Labrys neptuniae</name>
    <dbReference type="NCBI Taxonomy" id="376174"/>
    <lineage>
        <taxon>Bacteria</taxon>
        <taxon>Pseudomonadati</taxon>
        <taxon>Pseudomonadota</taxon>
        <taxon>Alphaproteobacteria</taxon>
        <taxon>Hyphomicrobiales</taxon>
        <taxon>Xanthobacteraceae</taxon>
        <taxon>Labrys</taxon>
    </lineage>
</organism>
<dbReference type="Proteomes" id="UP001555786">
    <property type="component" value="Unassembled WGS sequence"/>
</dbReference>
<name>A0ABV3PHK8_9HYPH</name>
<keyword evidence="4" id="KW-1185">Reference proteome</keyword>
<feature type="chain" id="PRO_5045100258" evidence="2">
    <location>
        <begin position="22"/>
        <end position="404"/>
    </location>
</feature>
<evidence type="ECO:0000313" key="4">
    <source>
        <dbReference type="Proteomes" id="UP001555786"/>
    </source>
</evidence>
<evidence type="ECO:0000256" key="2">
    <source>
        <dbReference type="SAM" id="SignalP"/>
    </source>
</evidence>
<dbReference type="RefSeq" id="WP_367623261.1">
    <property type="nucleotide sequence ID" value="NZ_JBFNQD010000001.1"/>
</dbReference>
<protein>
    <submittedName>
        <fullName evidence="3">Uncharacterized protein</fullName>
    </submittedName>
</protein>
<dbReference type="EMBL" id="JBFNQD010000001">
    <property type="protein sequence ID" value="MEW9305100.1"/>
    <property type="molecule type" value="Genomic_DNA"/>
</dbReference>
<accession>A0ABV3PHK8</accession>
<evidence type="ECO:0000256" key="1">
    <source>
        <dbReference type="SAM" id="MobiDB-lite"/>
    </source>
</evidence>
<gene>
    <name evidence="3" type="ORF">ABXS05_06110</name>
</gene>